<dbReference type="OrthoDB" id="8114442at2759"/>
<dbReference type="Proteomes" id="UP000038040">
    <property type="component" value="Unplaced"/>
</dbReference>
<dbReference type="GO" id="GO:0003700">
    <property type="term" value="F:DNA-binding transcription factor activity"/>
    <property type="evidence" value="ECO:0007669"/>
    <property type="project" value="TreeGrafter"/>
</dbReference>
<evidence type="ECO:0000256" key="7">
    <source>
        <dbReference type="ARBA" id="ARBA00023242"/>
    </source>
</evidence>
<feature type="domain" description="C2H2-type" evidence="9">
    <location>
        <begin position="199"/>
        <end position="221"/>
    </location>
</feature>
<dbReference type="Pfam" id="PF00096">
    <property type="entry name" value="zf-C2H2"/>
    <property type="match status" value="3"/>
</dbReference>
<keyword evidence="12" id="KW-1185">Reference proteome</keyword>
<dbReference type="STRING" id="318479.A0A0N4UJ21"/>
<evidence type="ECO:0000256" key="1">
    <source>
        <dbReference type="ARBA" id="ARBA00004123"/>
    </source>
</evidence>
<evidence type="ECO:0000313" key="12">
    <source>
        <dbReference type="Proteomes" id="UP000274756"/>
    </source>
</evidence>
<evidence type="ECO:0000313" key="13">
    <source>
        <dbReference type="WBParaSite" id="DME_0000763301-mRNA-1"/>
    </source>
</evidence>
<dbReference type="WBParaSite" id="DME_0000763301-mRNA-1">
    <property type="protein sequence ID" value="DME_0000763301-mRNA-1"/>
    <property type="gene ID" value="DME_0000763301"/>
</dbReference>
<dbReference type="PANTHER" id="PTHR24390:SF159">
    <property type="entry name" value="GROWTH FACTOR INDEPENDENT 1 TRANSCRIPTIONAL REPRESSOR"/>
    <property type="match status" value="1"/>
</dbReference>
<name>A0A0N4UJ21_DRAME</name>
<dbReference type="PANTHER" id="PTHR24390">
    <property type="entry name" value="ZINC FINGER PROTEIN"/>
    <property type="match status" value="1"/>
</dbReference>
<organism evidence="11 13">
    <name type="scientific">Dracunculus medinensis</name>
    <name type="common">Guinea worm</name>
    <dbReference type="NCBI Taxonomy" id="318479"/>
    <lineage>
        <taxon>Eukaryota</taxon>
        <taxon>Metazoa</taxon>
        <taxon>Ecdysozoa</taxon>
        <taxon>Nematoda</taxon>
        <taxon>Chromadorea</taxon>
        <taxon>Rhabditida</taxon>
        <taxon>Spirurina</taxon>
        <taxon>Dracunculoidea</taxon>
        <taxon>Dracunculidae</taxon>
        <taxon>Dracunculus</taxon>
    </lineage>
</organism>
<dbReference type="PROSITE" id="PS00028">
    <property type="entry name" value="ZINC_FINGER_C2H2_1"/>
    <property type="match status" value="6"/>
</dbReference>
<dbReference type="SMART" id="SM00355">
    <property type="entry name" value="ZnF_C2H2"/>
    <property type="match status" value="7"/>
</dbReference>
<evidence type="ECO:0000256" key="6">
    <source>
        <dbReference type="ARBA" id="ARBA00023125"/>
    </source>
</evidence>
<comment type="subcellular location">
    <subcellularLocation>
        <location evidence="1">Nucleus</location>
    </subcellularLocation>
</comment>
<sequence length="256" mass="30546">MLQYAYSGRNYFEPIGFKEICLQSETLQYVINGERQKYQRFREKQYICDHCESTFTMKQNVQTHIINYHLKGKIRCHRKRYKCLRCDKHFKNIEKARKHNQITHERSKVLICAICSKHVSCESLLKEHISIVHFKERPYKCDLCSAKFGRSSTLRRHKMMKHLNFVYYCPFSGCAHPGFKCPKALTAHIHSIHTKTRPYVCEFCSKSFVRRNDLKSHEELHRPIIIACPLCPETFRRKVHLRKHLKVAHHNELDKG</sequence>
<evidence type="ECO:0000259" key="9">
    <source>
        <dbReference type="PROSITE" id="PS50157"/>
    </source>
</evidence>
<evidence type="ECO:0000313" key="10">
    <source>
        <dbReference type="EMBL" id="VDN51927.1"/>
    </source>
</evidence>
<evidence type="ECO:0000256" key="4">
    <source>
        <dbReference type="ARBA" id="ARBA00022771"/>
    </source>
</evidence>
<feature type="domain" description="C2H2-type" evidence="9">
    <location>
        <begin position="139"/>
        <end position="162"/>
    </location>
</feature>
<evidence type="ECO:0000256" key="5">
    <source>
        <dbReference type="ARBA" id="ARBA00022833"/>
    </source>
</evidence>
<dbReference type="Gene3D" id="3.30.160.60">
    <property type="entry name" value="Classic Zinc Finger"/>
    <property type="match status" value="4"/>
</dbReference>
<dbReference type="EMBL" id="UYYG01000036">
    <property type="protein sequence ID" value="VDN51927.1"/>
    <property type="molecule type" value="Genomic_DNA"/>
</dbReference>
<evidence type="ECO:0000313" key="11">
    <source>
        <dbReference type="Proteomes" id="UP000038040"/>
    </source>
</evidence>
<reference evidence="10 12" key="2">
    <citation type="submission" date="2018-11" db="EMBL/GenBank/DDBJ databases">
        <authorList>
            <consortium name="Pathogen Informatics"/>
        </authorList>
    </citation>
    <scope>NUCLEOTIDE SEQUENCE [LARGE SCALE GENOMIC DNA]</scope>
</reference>
<feature type="domain" description="C2H2-type" evidence="9">
    <location>
        <begin position="226"/>
        <end position="254"/>
    </location>
</feature>
<gene>
    <name evidence="10" type="ORF">DME_LOCUS1900</name>
</gene>
<feature type="domain" description="C2H2-type" evidence="9">
    <location>
        <begin position="110"/>
        <end position="138"/>
    </location>
</feature>
<evidence type="ECO:0000256" key="2">
    <source>
        <dbReference type="ARBA" id="ARBA00022723"/>
    </source>
</evidence>
<dbReference type="FunFam" id="3.30.160.60:FF:000446">
    <property type="entry name" value="Zinc finger protein"/>
    <property type="match status" value="1"/>
</dbReference>
<dbReference type="InterPro" id="IPR036236">
    <property type="entry name" value="Znf_C2H2_sf"/>
</dbReference>
<feature type="domain" description="C2H2-type" evidence="9">
    <location>
        <begin position="81"/>
        <end position="109"/>
    </location>
</feature>
<keyword evidence="5" id="KW-0862">Zinc</keyword>
<dbReference type="GO" id="GO:0000978">
    <property type="term" value="F:RNA polymerase II cis-regulatory region sequence-specific DNA binding"/>
    <property type="evidence" value="ECO:0007669"/>
    <property type="project" value="TreeGrafter"/>
</dbReference>
<proteinExistence type="predicted"/>
<dbReference type="Proteomes" id="UP000274756">
    <property type="component" value="Unassembled WGS sequence"/>
</dbReference>
<dbReference type="AlphaFoldDB" id="A0A0N4UJ21"/>
<dbReference type="InterPro" id="IPR013087">
    <property type="entry name" value="Znf_C2H2_type"/>
</dbReference>
<accession>A0A0N4UJ21</accession>
<dbReference type="SUPFAM" id="SSF57667">
    <property type="entry name" value="beta-beta-alpha zinc fingers"/>
    <property type="match status" value="2"/>
</dbReference>
<reference evidence="13" key="1">
    <citation type="submission" date="2017-02" db="UniProtKB">
        <authorList>
            <consortium name="WormBaseParasite"/>
        </authorList>
    </citation>
    <scope>IDENTIFICATION</scope>
</reference>
<dbReference type="GO" id="GO:0005634">
    <property type="term" value="C:nucleus"/>
    <property type="evidence" value="ECO:0007669"/>
    <property type="project" value="UniProtKB-SubCell"/>
</dbReference>
<dbReference type="GO" id="GO:0008270">
    <property type="term" value="F:zinc ion binding"/>
    <property type="evidence" value="ECO:0007669"/>
    <property type="project" value="UniProtKB-KW"/>
</dbReference>
<keyword evidence="4 8" id="KW-0863">Zinc-finger</keyword>
<keyword evidence="6" id="KW-0238">DNA-binding</keyword>
<keyword evidence="2" id="KW-0479">Metal-binding</keyword>
<dbReference type="GO" id="GO:0000122">
    <property type="term" value="P:negative regulation of transcription by RNA polymerase II"/>
    <property type="evidence" value="ECO:0007669"/>
    <property type="project" value="UniProtKB-ARBA"/>
</dbReference>
<protein>
    <submittedName>
        <fullName evidence="13">Zinc finger protein</fullName>
    </submittedName>
</protein>
<evidence type="ECO:0000256" key="8">
    <source>
        <dbReference type="PROSITE-ProRule" id="PRU00042"/>
    </source>
</evidence>
<feature type="domain" description="C2H2-type" evidence="9">
    <location>
        <begin position="46"/>
        <end position="74"/>
    </location>
</feature>
<keyword evidence="3" id="KW-0677">Repeat</keyword>
<dbReference type="PROSITE" id="PS50157">
    <property type="entry name" value="ZINC_FINGER_C2H2_2"/>
    <property type="match status" value="6"/>
</dbReference>
<dbReference type="FunFam" id="3.30.160.60:FF:000624">
    <property type="entry name" value="zinc finger protein 697"/>
    <property type="match status" value="1"/>
</dbReference>
<keyword evidence="7" id="KW-0539">Nucleus</keyword>
<evidence type="ECO:0000256" key="3">
    <source>
        <dbReference type="ARBA" id="ARBA00022737"/>
    </source>
</evidence>